<dbReference type="AlphaFoldDB" id="A0AAJ2UGA6"/>
<protein>
    <submittedName>
        <fullName evidence="1">Uncharacterized protein</fullName>
    </submittedName>
</protein>
<gene>
    <name evidence="1" type="ORF">Q7V66_06885</name>
</gene>
<evidence type="ECO:0000313" key="2">
    <source>
        <dbReference type="Proteomes" id="UP001276229"/>
    </source>
</evidence>
<evidence type="ECO:0000313" key="1">
    <source>
        <dbReference type="EMBL" id="MDW8645870.1"/>
    </source>
</evidence>
<organism evidence="1 2">
    <name type="scientific">Streptococcus suis</name>
    <dbReference type="NCBI Taxonomy" id="1307"/>
    <lineage>
        <taxon>Bacteria</taxon>
        <taxon>Bacillati</taxon>
        <taxon>Bacillota</taxon>
        <taxon>Bacilli</taxon>
        <taxon>Lactobacillales</taxon>
        <taxon>Streptococcaceae</taxon>
        <taxon>Streptococcus</taxon>
    </lineage>
</organism>
<sequence length="70" mass="8075">MNELGREELKELTKEELSVYIKNLTKKLQHYQESVPDYSMDEKGFYLVQGISLGIQISISYLEEVSSKSS</sequence>
<name>A0AAJ2UGA6_STRSU</name>
<proteinExistence type="predicted"/>
<reference evidence="1" key="1">
    <citation type="submission" date="2023-07" db="EMBL/GenBank/DDBJ databases">
        <title>Characterization of virulence traits, antimicrobial resistance genes carried by mobile genetic elements and competence in Streptococcus suis strains isolated in France.</title>
        <authorList>
            <person name="Dechene-Tempier M."/>
            <person name="Marois-Crehan C."/>
            <person name="De Boisseson C."/>
            <person name="Lucas P."/>
            <person name="Bougeard S."/>
            <person name="Libante V."/>
            <person name="Payot S."/>
        </authorList>
    </citation>
    <scope>NUCLEOTIDE SEQUENCE</scope>
    <source>
        <strain evidence="1">1551</strain>
    </source>
</reference>
<dbReference type="Proteomes" id="UP001276229">
    <property type="component" value="Unassembled WGS sequence"/>
</dbReference>
<comment type="caution">
    <text evidence="1">The sequence shown here is derived from an EMBL/GenBank/DDBJ whole genome shotgun (WGS) entry which is preliminary data.</text>
</comment>
<dbReference type="EMBL" id="JAUTFL010000013">
    <property type="protein sequence ID" value="MDW8645870.1"/>
    <property type="molecule type" value="Genomic_DNA"/>
</dbReference>
<accession>A0AAJ2UGA6</accession>